<sequence>HGPFKITRILSPVNYQLELPAQWSIHPVFHRVYVRSARGRGDGAGDGGSRRRGVTSALPEIYVPPSVLMTHSILSALQTFCMFCMLCMFRTLSAFGRRRPSHGRTILTRPLVFPSVPHPRAALVTRA</sequence>
<reference evidence="3" key="1">
    <citation type="submission" date="2022-01" db="EMBL/GenBank/DDBJ databases">
        <title>Comparative genomics reveals a dynamic genome evolution in the ectomycorrhizal milk-cap (Lactarius) mushrooms.</title>
        <authorList>
            <consortium name="DOE Joint Genome Institute"/>
            <person name="Lebreton A."/>
            <person name="Tang N."/>
            <person name="Kuo A."/>
            <person name="LaButti K."/>
            <person name="Drula E."/>
            <person name="Barry K."/>
            <person name="Clum A."/>
            <person name="Lipzen A."/>
            <person name="Mousain D."/>
            <person name="Ng V."/>
            <person name="Wang R."/>
            <person name="Wang X."/>
            <person name="Dai Y."/>
            <person name="Henrissat B."/>
            <person name="Grigoriev I.V."/>
            <person name="Guerin-Laguette A."/>
            <person name="Yu F."/>
            <person name="Martin F.M."/>
        </authorList>
    </citation>
    <scope>NUCLEOTIDE SEQUENCE</scope>
    <source>
        <strain evidence="3">QP</strain>
    </source>
</reference>
<feature type="non-terminal residue" evidence="3">
    <location>
        <position position="1"/>
    </location>
</feature>
<evidence type="ECO:0000259" key="2">
    <source>
        <dbReference type="Pfam" id="PF24626"/>
    </source>
</evidence>
<keyword evidence="1" id="KW-0472">Membrane</keyword>
<comment type="caution">
    <text evidence="3">The sequence shown here is derived from an EMBL/GenBank/DDBJ whole genome shotgun (WGS) entry which is preliminary data.</text>
</comment>
<protein>
    <recommendedName>
        <fullName evidence="2">Tf2-1-like SH3-like domain-containing protein</fullName>
    </recommendedName>
</protein>
<accession>A0AAD4Q2K7</accession>
<evidence type="ECO:0000313" key="3">
    <source>
        <dbReference type="EMBL" id="KAH8978704.1"/>
    </source>
</evidence>
<evidence type="ECO:0000313" key="4">
    <source>
        <dbReference type="Proteomes" id="UP001201163"/>
    </source>
</evidence>
<dbReference type="AlphaFoldDB" id="A0AAD4Q2K7"/>
<keyword evidence="4" id="KW-1185">Reference proteome</keyword>
<name>A0AAD4Q2K7_9AGAM</name>
<keyword evidence="1" id="KW-0812">Transmembrane</keyword>
<feature type="transmembrane region" description="Helical" evidence="1">
    <location>
        <begin position="68"/>
        <end position="89"/>
    </location>
</feature>
<dbReference type="InterPro" id="IPR056924">
    <property type="entry name" value="SH3_Tf2-1"/>
</dbReference>
<organism evidence="3 4">
    <name type="scientific">Lactarius akahatsu</name>
    <dbReference type="NCBI Taxonomy" id="416441"/>
    <lineage>
        <taxon>Eukaryota</taxon>
        <taxon>Fungi</taxon>
        <taxon>Dikarya</taxon>
        <taxon>Basidiomycota</taxon>
        <taxon>Agaricomycotina</taxon>
        <taxon>Agaricomycetes</taxon>
        <taxon>Russulales</taxon>
        <taxon>Russulaceae</taxon>
        <taxon>Lactarius</taxon>
    </lineage>
</organism>
<feature type="domain" description="Tf2-1-like SH3-like" evidence="2">
    <location>
        <begin position="2"/>
        <end position="30"/>
    </location>
</feature>
<dbReference type="EMBL" id="JAKELL010000210">
    <property type="protein sequence ID" value="KAH8978704.1"/>
    <property type="molecule type" value="Genomic_DNA"/>
</dbReference>
<proteinExistence type="predicted"/>
<evidence type="ECO:0000256" key="1">
    <source>
        <dbReference type="SAM" id="Phobius"/>
    </source>
</evidence>
<gene>
    <name evidence="3" type="ORF">EDB92DRAFT_1908256</name>
</gene>
<keyword evidence="1" id="KW-1133">Transmembrane helix</keyword>
<dbReference type="Proteomes" id="UP001201163">
    <property type="component" value="Unassembled WGS sequence"/>
</dbReference>
<dbReference type="Pfam" id="PF24626">
    <property type="entry name" value="SH3_Tf2-1"/>
    <property type="match status" value="1"/>
</dbReference>